<dbReference type="InterPro" id="IPR014756">
    <property type="entry name" value="Ig_E-set"/>
</dbReference>
<dbReference type="InterPro" id="IPR012341">
    <property type="entry name" value="6hp_glycosidase-like_sf"/>
</dbReference>
<evidence type="ECO:0000313" key="11">
    <source>
        <dbReference type="Proteomes" id="UP000245720"/>
    </source>
</evidence>
<organism evidence="10 11">
    <name type="scientific">Ruminococcus flavefaciens</name>
    <dbReference type="NCBI Taxonomy" id="1265"/>
    <lineage>
        <taxon>Bacteria</taxon>
        <taxon>Bacillati</taxon>
        <taxon>Bacillota</taxon>
        <taxon>Clostridia</taxon>
        <taxon>Eubacteriales</taxon>
        <taxon>Oscillospiraceae</taxon>
        <taxon>Ruminococcus</taxon>
    </lineage>
</organism>
<keyword evidence="6" id="KW-0624">Polysaccharide degradation</keyword>
<dbReference type="InterPro" id="IPR008979">
    <property type="entry name" value="Galactose-bd-like_sf"/>
</dbReference>
<dbReference type="CDD" id="cd02850">
    <property type="entry name" value="E_set_Cellulase_N"/>
    <property type="match status" value="1"/>
</dbReference>
<dbReference type="InterPro" id="IPR008928">
    <property type="entry name" value="6-hairpin_glycosidase_sf"/>
</dbReference>
<evidence type="ECO:0000313" key="10">
    <source>
        <dbReference type="EMBL" id="PWJ14762.1"/>
    </source>
</evidence>
<comment type="similarity">
    <text evidence="1">Belongs to the glycosyl hydrolase 9 (cellulase E) family.</text>
</comment>
<feature type="chain" id="PRO_5016240643" evidence="8">
    <location>
        <begin position="34"/>
        <end position="983"/>
    </location>
</feature>
<dbReference type="GO" id="GO:0030245">
    <property type="term" value="P:cellulose catabolic process"/>
    <property type="evidence" value="ECO:0007669"/>
    <property type="project" value="UniProtKB-KW"/>
</dbReference>
<dbReference type="SUPFAM" id="SSF49785">
    <property type="entry name" value="Galactose-binding domain-like"/>
    <property type="match status" value="1"/>
</dbReference>
<dbReference type="Gene3D" id="2.60.120.260">
    <property type="entry name" value="Galactose-binding domain-like"/>
    <property type="match status" value="1"/>
</dbReference>
<dbReference type="GO" id="GO:0008810">
    <property type="term" value="F:cellulase activity"/>
    <property type="evidence" value="ECO:0007669"/>
    <property type="project" value="InterPro"/>
</dbReference>
<dbReference type="InterPro" id="IPR004197">
    <property type="entry name" value="Cellulase_Ig-like"/>
</dbReference>
<proteinExistence type="inferred from homology"/>
<dbReference type="SUPFAM" id="SSF48208">
    <property type="entry name" value="Six-hairpin glycosidases"/>
    <property type="match status" value="1"/>
</dbReference>
<dbReference type="CDD" id="cd14256">
    <property type="entry name" value="Dockerin_I"/>
    <property type="match status" value="1"/>
</dbReference>
<name>A0A315Y2N6_RUMFL</name>
<evidence type="ECO:0000256" key="5">
    <source>
        <dbReference type="ARBA" id="ARBA00023295"/>
    </source>
</evidence>
<evidence type="ECO:0000256" key="7">
    <source>
        <dbReference type="SAM" id="MobiDB-lite"/>
    </source>
</evidence>
<dbReference type="Gene3D" id="2.60.40.10">
    <property type="entry name" value="Immunoglobulins"/>
    <property type="match status" value="1"/>
</dbReference>
<evidence type="ECO:0000256" key="3">
    <source>
        <dbReference type="ARBA" id="ARBA00023001"/>
    </source>
</evidence>
<dbReference type="RefSeq" id="WP_109725622.1">
    <property type="nucleotide sequence ID" value="NZ_QGDI01000002.1"/>
</dbReference>
<evidence type="ECO:0000256" key="1">
    <source>
        <dbReference type="ARBA" id="ARBA00007072"/>
    </source>
</evidence>
<keyword evidence="5" id="KW-0326">Glycosidase</keyword>
<dbReference type="InterPro" id="IPR001701">
    <property type="entry name" value="Glyco_hydro_9"/>
</dbReference>
<evidence type="ECO:0000259" key="9">
    <source>
        <dbReference type="PROSITE" id="PS51766"/>
    </source>
</evidence>
<feature type="domain" description="Dockerin" evidence="9">
    <location>
        <begin position="905"/>
        <end position="983"/>
    </location>
</feature>
<keyword evidence="8" id="KW-0732">Signal</keyword>
<dbReference type="PANTHER" id="PTHR22298">
    <property type="entry name" value="ENDO-1,4-BETA-GLUCANASE"/>
    <property type="match status" value="1"/>
</dbReference>
<dbReference type="InterPro" id="IPR016134">
    <property type="entry name" value="Dockerin_dom"/>
</dbReference>
<gene>
    <name evidence="10" type="ORF">IE37_00748</name>
</gene>
<dbReference type="SUPFAM" id="SSF63446">
    <property type="entry name" value="Type I dockerin domain"/>
    <property type="match status" value="1"/>
</dbReference>
<evidence type="ECO:0000256" key="8">
    <source>
        <dbReference type="SAM" id="SignalP"/>
    </source>
</evidence>
<evidence type="ECO:0000256" key="6">
    <source>
        <dbReference type="ARBA" id="ARBA00023326"/>
    </source>
</evidence>
<dbReference type="InterPro" id="IPR036439">
    <property type="entry name" value="Dockerin_dom_sf"/>
</dbReference>
<keyword evidence="4" id="KW-0119">Carbohydrate metabolism</keyword>
<dbReference type="PROSITE" id="PS51766">
    <property type="entry name" value="DOCKERIN"/>
    <property type="match status" value="1"/>
</dbReference>
<evidence type="ECO:0000256" key="2">
    <source>
        <dbReference type="ARBA" id="ARBA00022801"/>
    </source>
</evidence>
<dbReference type="InterPro" id="IPR013783">
    <property type="entry name" value="Ig-like_fold"/>
</dbReference>
<protein>
    <submittedName>
        <fullName evidence="10">Endoglucanase</fullName>
    </submittedName>
</protein>
<keyword evidence="3" id="KW-0136">Cellulose degradation</keyword>
<accession>A0A315Y2N6</accession>
<dbReference type="Gene3D" id="1.10.1330.10">
    <property type="entry name" value="Dockerin domain"/>
    <property type="match status" value="1"/>
</dbReference>
<dbReference type="Pfam" id="PF02927">
    <property type="entry name" value="CelD_N"/>
    <property type="match status" value="1"/>
</dbReference>
<dbReference type="OrthoDB" id="9758662at2"/>
<dbReference type="Gene3D" id="1.50.10.10">
    <property type="match status" value="1"/>
</dbReference>
<dbReference type="EMBL" id="QGDI01000002">
    <property type="protein sequence ID" value="PWJ14762.1"/>
    <property type="molecule type" value="Genomic_DNA"/>
</dbReference>
<feature type="compositionally biased region" description="Low complexity" evidence="7">
    <location>
        <begin position="872"/>
        <end position="901"/>
    </location>
</feature>
<feature type="signal peptide" evidence="8">
    <location>
        <begin position="1"/>
        <end position="33"/>
    </location>
</feature>
<dbReference type="Proteomes" id="UP000245720">
    <property type="component" value="Unassembled WGS sequence"/>
</dbReference>
<comment type="caution">
    <text evidence="10">The sequence shown here is derived from an EMBL/GenBank/DDBJ whole genome shotgun (WGS) entry which is preliminary data.</text>
</comment>
<feature type="region of interest" description="Disordered" evidence="7">
    <location>
        <begin position="867"/>
        <end position="910"/>
    </location>
</feature>
<sequence length="983" mass="109139">MKHRSTKKLIQKLMAASVAAVSTAAFAPFTANADCLGQNSFDNGIILPWTVFANNPAEQDFEVKDGSFNITIINPGGKKRGGESRWDLGIRHRNLHIEQGHKYKVHWELEASAEGELHTHIAGNDDNGEGVWQNNSSSWNQGWNNVKIEKGENSFDSEFTATKTIEVASWEFHYGGEGSYQAQDCFPEGTVLKFDNLTLECEDCGEEYKNANSTPCLWDPSNEMGIITPRSDVRINQIGYYTLLDKKATYATSKEITEPVSFTVKKNGEPVFTGKGTPIGYDEAAGDYCQILDFSSVTDPGTYTIEVDDKDNVFTNPITGEVYNKYISHEFRIGNDVYKGILTDAMNYYYQSRSDEDITEDKITSFNPKDIKAKLAHAAQHKSYTAYIQSQWIRAYGNEFDGDKRNSIDAAGGWYTGSDNTKNVIVGANSVWLLQNMYEMEKSKGDASEEALREARYELEWMFKMIVDPENDPVWGKDCANFVYHQANDHKRISFEGKTYIYDEDYMPTHIVRPPTYAATFNMIACAAQAARLWEGIDDEFAHECLQHAEDSWKAVMAYKEKWDTDLGQYERDPQFAPESSYVGTGIYEDRSVKDEAYWAACELFATTGAEEYYNELKDYENEHSASGIAKAFEIALPESDELTYSAFNNSDTTTMGTLSLYLSDKTAAKDKETIEKSILQAADSMLEMENSTSNGMGIPYREAKDTDLIGIPGYDYHAGYEPASNACITNNAMIMAYAYDASNCNSKYLNGMTQAMDYIFGRNGLGISYVTGYGSYHSNNPSHRFWIYELDSSFPMAPNGIMVSGPCSGLMDEYVKSMGMKRGKVPAQKCYADSVASWSTNDLAPDWQASFAWNISFVESALNTPGPLPPITTTSTSTNTTTTTTTTSTTSAVPPVTTSTQEIVPTKKGDTNCDDTVELADAILIMQSLANPNKYGVGGSDAHALTEQGRANADVDKSVKGLTSGDALRIQEYLLHLADSLD</sequence>
<dbReference type="Pfam" id="PF00759">
    <property type="entry name" value="Glyco_hydro_9"/>
    <property type="match status" value="1"/>
</dbReference>
<dbReference type="AlphaFoldDB" id="A0A315Y2N6"/>
<reference evidence="10 11" key="1">
    <citation type="submission" date="2018-05" db="EMBL/GenBank/DDBJ databases">
        <title>The Hungate 1000. A catalogue of reference genomes from the rumen microbiome.</title>
        <authorList>
            <person name="Kelly W."/>
        </authorList>
    </citation>
    <scope>NUCLEOTIDE SEQUENCE [LARGE SCALE GENOMIC DNA]</scope>
    <source>
        <strain evidence="10 11">SAb67</strain>
    </source>
</reference>
<evidence type="ECO:0000256" key="4">
    <source>
        <dbReference type="ARBA" id="ARBA00023277"/>
    </source>
</evidence>
<keyword evidence="2" id="KW-0378">Hydrolase</keyword>
<dbReference type="SUPFAM" id="SSF81296">
    <property type="entry name" value="E set domains"/>
    <property type="match status" value="1"/>
</dbReference>